<evidence type="ECO:0000256" key="1">
    <source>
        <dbReference type="ARBA" id="ARBA00023015"/>
    </source>
</evidence>
<dbReference type="PROSITE" id="PS01124">
    <property type="entry name" value="HTH_ARAC_FAMILY_2"/>
    <property type="match status" value="1"/>
</dbReference>
<dbReference type="AlphaFoldDB" id="U2DZG9"/>
<dbReference type="GO" id="GO:0003700">
    <property type="term" value="F:DNA-binding transcription factor activity"/>
    <property type="evidence" value="ECO:0007669"/>
    <property type="project" value="InterPro"/>
</dbReference>
<gene>
    <name evidence="5" type="ORF">HMPREF1981_01779</name>
</gene>
<dbReference type="SUPFAM" id="SSF53822">
    <property type="entry name" value="Periplasmic binding protein-like I"/>
    <property type="match status" value="1"/>
</dbReference>
<dbReference type="InterPro" id="IPR018060">
    <property type="entry name" value="HTH_AraC"/>
</dbReference>
<dbReference type="Pfam" id="PF12833">
    <property type="entry name" value="HTH_18"/>
    <property type="match status" value="1"/>
</dbReference>
<dbReference type="HOGENOM" id="CLU_042405_1_0_10"/>
<dbReference type="SMART" id="SM00342">
    <property type="entry name" value="HTH_ARAC"/>
    <property type="match status" value="1"/>
</dbReference>
<dbReference type="SUPFAM" id="SSF46689">
    <property type="entry name" value="Homeodomain-like"/>
    <property type="match status" value="2"/>
</dbReference>
<dbReference type="EMBL" id="AWSV01000095">
    <property type="protein sequence ID" value="ERI85336.1"/>
    <property type="molecule type" value="Genomic_DNA"/>
</dbReference>
<dbReference type="InterPro" id="IPR028082">
    <property type="entry name" value="Peripla_BP_I"/>
</dbReference>
<dbReference type="InterPro" id="IPR046335">
    <property type="entry name" value="LacI/GalR-like_sensor"/>
</dbReference>
<dbReference type="Proteomes" id="UP000016496">
    <property type="component" value="Unassembled WGS sequence"/>
</dbReference>
<comment type="caution">
    <text evidence="5">The sequence shown here is derived from an EMBL/GenBank/DDBJ whole genome shotgun (WGS) entry which is preliminary data.</text>
</comment>
<evidence type="ECO:0000256" key="3">
    <source>
        <dbReference type="ARBA" id="ARBA00023163"/>
    </source>
</evidence>
<proteinExistence type="predicted"/>
<protein>
    <submittedName>
        <fullName evidence="5">Transcriptional regulator, AraC family</fullName>
    </submittedName>
</protein>
<evidence type="ECO:0000313" key="5">
    <source>
        <dbReference type="EMBL" id="ERI85336.1"/>
    </source>
</evidence>
<organism evidence="5 6">
    <name type="scientific">Bacteroides pyogenes F0041</name>
    <dbReference type="NCBI Taxonomy" id="1321819"/>
    <lineage>
        <taxon>Bacteria</taxon>
        <taxon>Pseudomonadati</taxon>
        <taxon>Bacteroidota</taxon>
        <taxon>Bacteroidia</taxon>
        <taxon>Bacteroidales</taxon>
        <taxon>Bacteroidaceae</taxon>
        <taxon>Bacteroides</taxon>
    </lineage>
</organism>
<keyword evidence="3" id="KW-0804">Transcription</keyword>
<evidence type="ECO:0000256" key="2">
    <source>
        <dbReference type="ARBA" id="ARBA00023125"/>
    </source>
</evidence>
<dbReference type="InterPro" id="IPR009057">
    <property type="entry name" value="Homeodomain-like_sf"/>
</dbReference>
<dbReference type="Gene3D" id="3.40.50.2300">
    <property type="match status" value="2"/>
</dbReference>
<reference evidence="5 6" key="1">
    <citation type="submission" date="2013-08" db="EMBL/GenBank/DDBJ databases">
        <authorList>
            <person name="Weinstock G."/>
            <person name="Sodergren E."/>
            <person name="Wylie T."/>
            <person name="Fulton L."/>
            <person name="Fulton R."/>
            <person name="Fronick C."/>
            <person name="O'Laughlin M."/>
            <person name="Godfrey J."/>
            <person name="Miner T."/>
            <person name="Herter B."/>
            <person name="Appelbaum E."/>
            <person name="Cordes M."/>
            <person name="Lek S."/>
            <person name="Wollam A."/>
            <person name="Pepin K.H."/>
            <person name="Palsikar V.B."/>
            <person name="Mitreva M."/>
            <person name="Wilson R.K."/>
        </authorList>
    </citation>
    <scope>NUCLEOTIDE SEQUENCE [LARGE SCALE GENOMIC DNA]</scope>
    <source>
        <strain evidence="5 6">F0041</strain>
    </source>
</reference>
<keyword evidence="1" id="KW-0805">Transcription regulation</keyword>
<dbReference type="GO" id="GO:0000976">
    <property type="term" value="F:transcription cis-regulatory region binding"/>
    <property type="evidence" value="ECO:0007669"/>
    <property type="project" value="TreeGrafter"/>
</dbReference>
<dbReference type="PANTHER" id="PTHR30146:SF24">
    <property type="entry name" value="XYLOSE OPERON REGULATORY PROTEIN"/>
    <property type="match status" value="1"/>
</dbReference>
<sequence length="436" mass="49653">MCRRDEFSFYSTVMIRLILLTDFTESFSYNLLKGVLAYSKSHEPWVVCRMPPSYKNSYGIEGVLKWAKTWHADAIIGRFDNDDNVELFRENGIIALAQDYKSRFDNIPNITGDYRKTGKMAAEFFLSKGFQNFAFYGYRDTVWSQERCEGFYECVAAQGFGNNFHSYQHQSLDDLWFYEAPPLLNWLKSLPQPTALMACDDNQGNRITEICKVNNIRVPDKIAILGVDNDEIICNLSDPPLSSISQNIVRGGFEAAALIDFLINDEEAAYQDVVIQPINIVNRLSTDFYSTTDAHIQTALKYIHQNIAADITVSDIVKQVPLSRRLLEMRFKQVTQQSIHKYIFNLRMERFAQLLLADDAPIADVAAQVGINNLKNLSRQFKALKNVSPHEYRKAHCTEGCIIGNKYQSGKNNIVSGKTVSSMLRPEYPTSNSCPM</sequence>
<evidence type="ECO:0000259" key="4">
    <source>
        <dbReference type="PROSITE" id="PS01124"/>
    </source>
</evidence>
<dbReference type="CDD" id="cd01543">
    <property type="entry name" value="PBP1_XylR"/>
    <property type="match status" value="1"/>
</dbReference>
<dbReference type="Pfam" id="PF13377">
    <property type="entry name" value="Peripla_BP_3"/>
    <property type="match status" value="1"/>
</dbReference>
<feature type="domain" description="HTH araC/xylS-type" evidence="4">
    <location>
        <begin position="297"/>
        <end position="395"/>
    </location>
</feature>
<name>U2DZG9_9BACE</name>
<keyword evidence="2" id="KW-0238">DNA-binding</keyword>
<accession>U2DZG9</accession>
<dbReference type="PANTHER" id="PTHR30146">
    <property type="entry name" value="LACI-RELATED TRANSCRIPTIONAL REPRESSOR"/>
    <property type="match status" value="1"/>
</dbReference>
<dbReference type="Gene3D" id="1.10.10.60">
    <property type="entry name" value="Homeodomain-like"/>
    <property type="match status" value="1"/>
</dbReference>
<evidence type="ECO:0000313" key="6">
    <source>
        <dbReference type="Proteomes" id="UP000016496"/>
    </source>
</evidence>